<evidence type="ECO:0000313" key="2">
    <source>
        <dbReference type="WBParaSite" id="JU765_v2.g743.t1"/>
    </source>
</evidence>
<protein>
    <submittedName>
        <fullName evidence="2">RNA polymerase III subunit Rpc25 domain-containing protein</fullName>
    </submittedName>
</protein>
<evidence type="ECO:0000313" key="1">
    <source>
        <dbReference type="Proteomes" id="UP000887576"/>
    </source>
</evidence>
<dbReference type="WBParaSite" id="JU765_v2.g743.t1">
    <property type="protein sequence ID" value="JU765_v2.g743.t1"/>
    <property type="gene ID" value="JU765_v2.g743"/>
</dbReference>
<organism evidence="1 2">
    <name type="scientific">Panagrolaimus sp. JU765</name>
    <dbReference type="NCBI Taxonomy" id="591449"/>
    <lineage>
        <taxon>Eukaryota</taxon>
        <taxon>Metazoa</taxon>
        <taxon>Ecdysozoa</taxon>
        <taxon>Nematoda</taxon>
        <taxon>Chromadorea</taxon>
        <taxon>Rhabditida</taxon>
        <taxon>Tylenchina</taxon>
        <taxon>Panagrolaimomorpha</taxon>
        <taxon>Panagrolaimoidea</taxon>
        <taxon>Panagrolaimidae</taxon>
        <taxon>Panagrolaimus</taxon>
    </lineage>
</organism>
<reference evidence="2" key="1">
    <citation type="submission" date="2022-11" db="UniProtKB">
        <authorList>
            <consortium name="WormBaseParasite"/>
        </authorList>
    </citation>
    <scope>IDENTIFICATION</scope>
</reference>
<proteinExistence type="predicted"/>
<name>A0AC34RJ60_9BILA</name>
<sequence>MFILADLQHTVQIEPEEMKINFEKCIIQKLNQLLANKVIKDVGLCITFYDFIKIDSSYIPQGAATIYVPVKFRYLVYVLIPGEVIDCFVSTASPEGIKMSTKFFEDIFVPKENLPIGSLFDHNSRIWNWHFKTDENEMVFSIDPGSSVRVLIESTVYKDVKADKAGTPMLVTANMNQPGLGCQKWWHDDEEAE</sequence>
<accession>A0AC34RJ60</accession>
<dbReference type="Proteomes" id="UP000887576">
    <property type="component" value="Unplaced"/>
</dbReference>